<dbReference type="EMBL" id="NXLT01000002">
    <property type="protein sequence ID" value="RDU68088.1"/>
    <property type="molecule type" value="Genomic_DNA"/>
</dbReference>
<accession>A0A3D8IS25</accession>
<dbReference type="PANTHER" id="PTHR45586:SF1">
    <property type="entry name" value="LIPOPOLYSACCHARIDE ASSEMBLY PROTEIN B"/>
    <property type="match status" value="1"/>
</dbReference>
<keyword evidence="5" id="KW-1133">Transmembrane helix</keyword>
<dbReference type="Proteomes" id="UP000256514">
    <property type="component" value="Unassembled WGS sequence"/>
</dbReference>
<feature type="transmembrane region" description="Helical" evidence="5">
    <location>
        <begin position="28"/>
        <end position="51"/>
    </location>
</feature>
<keyword evidence="1" id="KW-0677">Repeat</keyword>
<dbReference type="PROSITE" id="PS50005">
    <property type="entry name" value="TPR"/>
    <property type="match status" value="2"/>
</dbReference>
<feature type="repeat" description="TPR" evidence="3">
    <location>
        <begin position="443"/>
        <end position="476"/>
    </location>
</feature>
<dbReference type="InterPro" id="IPR011990">
    <property type="entry name" value="TPR-like_helical_dom_sf"/>
</dbReference>
<proteinExistence type="predicted"/>
<dbReference type="InterPro" id="IPR019734">
    <property type="entry name" value="TPR_rpt"/>
</dbReference>
<feature type="repeat" description="TPR" evidence="3">
    <location>
        <begin position="121"/>
        <end position="154"/>
    </location>
</feature>
<reference evidence="6 7" key="1">
    <citation type="submission" date="2018-04" db="EMBL/GenBank/DDBJ databases">
        <title>Novel Campyloabacter and Helicobacter Species and Strains.</title>
        <authorList>
            <person name="Mannion A.J."/>
            <person name="Shen Z."/>
            <person name="Fox J.G."/>
        </authorList>
    </citation>
    <scope>NUCLEOTIDE SEQUENCE [LARGE SCALE GENOMIC DNA]</scope>
    <source>
        <strain evidence="6 7">MIT 12-6600</strain>
    </source>
</reference>
<evidence type="ECO:0000313" key="6">
    <source>
        <dbReference type="EMBL" id="RDU68088.1"/>
    </source>
</evidence>
<gene>
    <name evidence="6" type="ORF">CQA54_02465</name>
</gene>
<comment type="caution">
    <text evidence="6">The sequence shown here is derived from an EMBL/GenBank/DDBJ whole genome shotgun (WGS) entry which is preliminary data.</text>
</comment>
<dbReference type="AlphaFoldDB" id="A0A3D8IS25"/>
<evidence type="ECO:0000256" key="2">
    <source>
        <dbReference type="ARBA" id="ARBA00022803"/>
    </source>
</evidence>
<dbReference type="SMART" id="SM00028">
    <property type="entry name" value="TPR"/>
    <property type="match status" value="5"/>
</dbReference>
<dbReference type="OrthoDB" id="5346105at2"/>
<keyword evidence="7" id="KW-1185">Reference proteome</keyword>
<evidence type="ECO:0000256" key="4">
    <source>
        <dbReference type="SAM" id="MobiDB-lite"/>
    </source>
</evidence>
<keyword evidence="2 3" id="KW-0802">TPR repeat</keyword>
<evidence type="ECO:0000256" key="1">
    <source>
        <dbReference type="ARBA" id="ARBA00022737"/>
    </source>
</evidence>
<dbReference type="PANTHER" id="PTHR45586">
    <property type="entry name" value="TPR REPEAT-CONTAINING PROTEIN PA4667"/>
    <property type="match status" value="1"/>
</dbReference>
<name>A0A3D8IS25_9HELI</name>
<keyword evidence="5" id="KW-0472">Membrane</keyword>
<keyword evidence="5" id="KW-0812">Transmembrane</keyword>
<feature type="region of interest" description="Disordered" evidence="4">
    <location>
        <begin position="57"/>
        <end position="81"/>
    </location>
</feature>
<dbReference type="PROSITE" id="PS50293">
    <property type="entry name" value="TPR_REGION"/>
    <property type="match status" value="1"/>
</dbReference>
<sequence>MATLLAPILQKIPLNAINIQAIKSNKKLLFALIGAGISILLLIIGLVLFALRGDKEEDLPPPQPKPTKISQAPQVKQLSQKNSIDASELGQMIKKANLLYEQGDKLEALDLFEQIAIFSQSLAGYNLGVIKLKEKEYQQALQSFDMAIASGEDVAVSAINAAYAAHKLGKEELVEYYVGISSSHLLEANKQSFYSLLYSLVDIYKGFYFESLSSLLNPNSQSYQTHNNKLAARVFLLFNDDYNALATLKKTSTKQDNLAIAQLHARLGEYKQARQYLYEYLSTFAKDPYALMSLQLIELKLGNFKESVSILNRMMRQDEKNLDLSLYPIRVKLKDELFDINKAQESFWNRRFEHEQILGYKIAYYYAPFRVFDAKQSLEMIQEGGIQAKINNIELAQSALGEGGGIAKVNQIITLALREAYQNNIRKARDYMIQALAIYPNHAILHYNMGVIYAQMGDYDSAYTHFLRAYHLDTNDVLSGLFAVISGRLTYRNVDRILNSISTDFSDISFESDEQKIFLLSFLRYLNNVPIEDFLWIGDSKKPIYYALKSAYGIAKQNPKLVMEGFGTLKKLYPKDVVANVMYELARFYKRDLKEVALELNELYYKKDLDMGSIYFGASLARELYIYVSFITGTLLTIEPELESKLLSANENNAGILQVLGLLNIYSGHFEKAFVYYNTLIDDLKEDDPQTRFLGAVAALGAGRHENAVALLQISKIESATNLESKFALGLLYQEVKNFKAARDHYEQVSSSDFVSEYFDFEIDTNPLLKDYN</sequence>
<feature type="compositionally biased region" description="Polar residues" evidence="4">
    <location>
        <begin position="68"/>
        <end position="81"/>
    </location>
</feature>
<evidence type="ECO:0000313" key="7">
    <source>
        <dbReference type="Proteomes" id="UP000256514"/>
    </source>
</evidence>
<dbReference type="SUPFAM" id="SSF48452">
    <property type="entry name" value="TPR-like"/>
    <property type="match status" value="1"/>
</dbReference>
<protein>
    <submittedName>
        <fullName evidence="6">Uncharacterized protein</fullName>
    </submittedName>
</protein>
<dbReference type="InterPro" id="IPR051012">
    <property type="entry name" value="CellSynth/LPSAsmb/PSIAsmb"/>
</dbReference>
<evidence type="ECO:0000256" key="3">
    <source>
        <dbReference type="PROSITE-ProRule" id="PRU00339"/>
    </source>
</evidence>
<dbReference type="Gene3D" id="1.25.40.10">
    <property type="entry name" value="Tetratricopeptide repeat domain"/>
    <property type="match status" value="4"/>
</dbReference>
<dbReference type="Pfam" id="PF13432">
    <property type="entry name" value="TPR_16"/>
    <property type="match status" value="2"/>
</dbReference>
<organism evidence="6 7">
    <name type="scientific">Helicobacter equorum</name>
    <dbReference type="NCBI Taxonomy" id="361872"/>
    <lineage>
        <taxon>Bacteria</taxon>
        <taxon>Pseudomonadati</taxon>
        <taxon>Campylobacterota</taxon>
        <taxon>Epsilonproteobacteria</taxon>
        <taxon>Campylobacterales</taxon>
        <taxon>Helicobacteraceae</taxon>
        <taxon>Helicobacter</taxon>
    </lineage>
</organism>
<evidence type="ECO:0000256" key="5">
    <source>
        <dbReference type="SAM" id="Phobius"/>
    </source>
</evidence>